<dbReference type="Proteomes" id="UP000250070">
    <property type="component" value="Unassembled WGS sequence"/>
</dbReference>
<gene>
    <name evidence="2" type="ORF">NCTC13076_00384</name>
</gene>
<organism evidence="2 3">
    <name type="scientific">Peptoniphilus harei</name>
    <dbReference type="NCBI Taxonomy" id="54005"/>
    <lineage>
        <taxon>Bacteria</taxon>
        <taxon>Bacillati</taxon>
        <taxon>Bacillota</taxon>
        <taxon>Tissierellia</taxon>
        <taxon>Tissierellales</taxon>
        <taxon>Peptoniphilaceae</taxon>
        <taxon>Peptoniphilus</taxon>
    </lineage>
</organism>
<accession>A0A2X1XZW2</accession>
<feature type="transmembrane region" description="Helical" evidence="1">
    <location>
        <begin position="37"/>
        <end position="57"/>
    </location>
</feature>
<protein>
    <submittedName>
        <fullName evidence="2">Branched-chain amino acid transport protein (AzlD)</fullName>
    </submittedName>
</protein>
<keyword evidence="1" id="KW-1133">Transmembrane helix</keyword>
<evidence type="ECO:0000313" key="3">
    <source>
        <dbReference type="Proteomes" id="UP000250070"/>
    </source>
</evidence>
<keyword evidence="1" id="KW-0472">Membrane</keyword>
<dbReference type="OrthoDB" id="308265at2"/>
<feature type="transmembrane region" description="Helical" evidence="1">
    <location>
        <begin position="85"/>
        <end position="102"/>
    </location>
</feature>
<sequence length="103" mass="11669">MIEMKYIFLAGGITILARFLPRIIFRNRELPGFIAYLGEKLPYSLMGLLLIFCIRGVDFTNSSEVLPLGLAFAGMILSFKFLKNFLVSIFLGTGIYMALIYFL</sequence>
<feature type="transmembrane region" description="Helical" evidence="1">
    <location>
        <begin position="6"/>
        <end position="25"/>
    </location>
</feature>
<dbReference type="EMBL" id="UATM01000032">
    <property type="protein sequence ID" value="SPY46414.1"/>
    <property type="molecule type" value="Genomic_DNA"/>
</dbReference>
<dbReference type="RefSeq" id="WP_112889305.1">
    <property type="nucleotide sequence ID" value="NZ_CP068103.1"/>
</dbReference>
<dbReference type="AlphaFoldDB" id="A0A2X1XZW2"/>
<dbReference type="Pfam" id="PF05437">
    <property type="entry name" value="AzlD"/>
    <property type="match status" value="1"/>
</dbReference>
<dbReference type="GeneID" id="83861910"/>
<evidence type="ECO:0000313" key="2">
    <source>
        <dbReference type="EMBL" id="SPY46414.1"/>
    </source>
</evidence>
<reference evidence="2 3" key="1">
    <citation type="submission" date="2018-06" db="EMBL/GenBank/DDBJ databases">
        <authorList>
            <consortium name="Pathogen Informatics"/>
            <person name="Doyle S."/>
        </authorList>
    </citation>
    <scope>NUCLEOTIDE SEQUENCE [LARGE SCALE GENOMIC DNA]</scope>
    <source>
        <strain evidence="2 3">NCTC13076</strain>
    </source>
</reference>
<evidence type="ECO:0000256" key="1">
    <source>
        <dbReference type="SAM" id="Phobius"/>
    </source>
</evidence>
<name>A0A2X1XZW2_9FIRM</name>
<proteinExistence type="predicted"/>
<keyword evidence="1" id="KW-0812">Transmembrane</keyword>
<dbReference type="InterPro" id="IPR008407">
    <property type="entry name" value="Brnchd-chn_aa_trnsp_AzlD"/>
</dbReference>